<proteinExistence type="predicted"/>
<dbReference type="EMBL" id="JAACFV010000197">
    <property type="protein sequence ID" value="KAF7503107.1"/>
    <property type="molecule type" value="Genomic_DNA"/>
</dbReference>
<evidence type="ECO:0000313" key="1">
    <source>
        <dbReference type="EMBL" id="KAF7503107.1"/>
    </source>
</evidence>
<sequence length="65" mass="6993">MSAPACYATAVPAYARIAIIQQQVFNDFLRTEVQPALKLVYSPTVRSTSTAQLATPLSSFMLSGV</sequence>
<organism evidence="1 2">
    <name type="scientific">Endocarpon pusillum</name>
    <dbReference type="NCBI Taxonomy" id="364733"/>
    <lineage>
        <taxon>Eukaryota</taxon>
        <taxon>Fungi</taxon>
        <taxon>Dikarya</taxon>
        <taxon>Ascomycota</taxon>
        <taxon>Pezizomycotina</taxon>
        <taxon>Eurotiomycetes</taxon>
        <taxon>Chaetothyriomycetidae</taxon>
        <taxon>Verrucariales</taxon>
        <taxon>Verrucariaceae</taxon>
        <taxon>Endocarpon</taxon>
    </lineage>
</organism>
<keyword evidence="2" id="KW-1185">Reference proteome</keyword>
<dbReference type="AlphaFoldDB" id="A0A8H7A9H8"/>
<name>A0A8H7A9H8_9EURO</name>
<evidence type="ECO:0000313" key="2">
    <source>
        <dbReference type="Proteomes" id="UP000606974"/>
    </source>
</evidence>
<comment type="caution">
    <text evidence="1">The sequence shown here is derived from an EMBL/GenBank/DDBJ whole genome shotgun (WGS) entry which is preliminary data.</text>
</comment>
<dbReference type="Proteomes" id="UP000606974">
    <property type="component" value="Unassembled WGS sequence"/>
</dbReference>
<reference evidence="1" key="1">
    <citation type="submission" date="2020-02" db="EMBL/GenBank/DDBJ databases">
        <authorList>
            <person name="Palmer J.M."/>
        </authorList>
    </citation>
    <scope>NUCLEOTIDE SEQUENCE</scope>
    <source>
        <strain evidence="1">EPUS1.4</strain>
        <tissue evidence="1">Thallus</tissue>
    </source>
</reference>
<accession>A0A8H7A9H8</accession>
<gene>
    <name evidence="1" type="ORF">GJ744_004316</name>
</gene>
<protein>
    <submittedName>
        <fullName evidence="1">Uncharacterized protein</fullName>
    </submittedName>
</protein>